<evidence type="ECO:0000313" key="2">
    <source>
        <dbReference type="EMBL" id="CAA9286752.1"/>
    </source>
</evidence>
<feature type="compositionally biased region" description="Low complexity" evidence="1">
    <location>
        <begin position="9"/>
        <end position="21"/>
    </location>
</feature>
<dbReference type="GO" id="GO:0008984">
    <property type="term" value="F:protein-glutamate methylesterase activity"/>
    <property type="evidence" value="ECO:0007669"/>
    <property type="project" value="UniProtKB-EC"/>
</dbReference>
<feature type="compositionally biased region" description="Basic residues" evidence="1">
    <location>
        <begin position="22"/>
        <end position="31"/>
    </location>
</feature>
<keyword evidence="2" id="KW-0378">Hydrolase</keyword>
<accession>A0A6J4JT47</accession>
<organism evidence="2">
    <name type="scientific">uncultured Mycobacteriales bacterium</name>
    <dbReference type="NCBI Taxonomy" id="581187"/>
    <lineage>
        <taxon>Bacteria</taxon>
        <taxon>Bacillati</taxon>
        <taxon>Actinomycetota</taxon>
        <taxon>Actinomycetes</taxon>
        <taxon>Mycobacteriales</taxon>
        <taxon>environmental samples</taxon>
    </lineage>
</organism>
<protein>
    <submittedName>
        <fullName evidence="2">Chemotaxis response regulator protein-glutamate methylesterase CheB</fullName>
        <ecNumber evidence="2">3.1.1.61</ecNumber>
    </submittedName>
</protein>
<feature type="region of interest" description="Disordered" evidence="1">
    <location>
        <begin position="1"/>
        <end position="205"/>
    </location>
</feature>
<gene>
    <name evidence="2" type="ORF">AVDCRST_MAG41-4056</name>
</gene>
<dbReference type="EMBL" id="CADCTP010000382">
    <property type="protein sequence ID" value="CAA9286752.1"/>
    <property type="molecule type" value="Genomic_DNA"/>
</dbReference>
<name>A0A6J4JT47_9ACTN</name>
<feature type="non-terminal residue" evidence="2">
    <location>
        <position position="1"/>
    </location>
</feature>
<reference evidence="2" key="1">
    <citation type="submission" date="2020-02" db="EMBL/GenBank/DDBJ databases">
        <authorList>
            <person name="Meier V. D."/>
        </authorList>
    </citation>
    <scope>NUCLEOTIDE SEQUENCE</scope>
    <source>
        <strain evidence="2">AVDCRST_MAG41</strain>
    </source>
</reference>
<dbReference type="AlphaFoldDB" id="A0A6J4JT47"/>
<proteinExistence type="predicted"/>
<feature type="compositionally biased region" description="Basic and acidic residues" evidence="1">
    <location>
        <begin position="61"/>
        <end position="72"/>
    </location>
</feature>
<feature type="compositionally biased region" description="Basic residues" evidence="1">
    <location>
        <begin position="99"/>
        <end position="113"/>
    </location>
</feature>
<feature type="compositionally biased region" description="Low complexity" evidence="1">
    <location>
        <begin position="85"/>
        <end position="98"/>
    </location>
</feature>
<feature type="compositionally biased region" description="Low complexity" evidence="1">
    <location>
        <begin position="114"/>
        <end position="126"/>
    </location>
</feature>
<evidence type="ECO:0000256" key="1">
    <source>
        <dbReference type="SAM" id="MobiDB-lite"/>
    </source>
</evidence>
<feature type="non-terminal residue" evidence="2">
    <location>
        <position position="205"/>
    </location>
</feature>
<sequence>GRGQRSAIGPGRPVPGAVPRGGPHRLGRRARRADPGARAAAGRPAGRRADRAAPGPPAGERAGHHPGPEHRPVGRAGRRRHGDAPRPGAGRPGRPAPAGHRRGPGRADRRRRAAPGPAVGRPAAGHPGRHLRCARPGGDPHRDGARRRGRGAGDRPLRRHGPRAGRGDLEVPLDAGGGDRHPARAGGPARGRDRPGHRGPRTVPL</sequence>
<dbReference type="EC" id="3.1.1.61" evidence="2"/>